<evidence type="ECO:0000313" key="2">
    <source>
        <dbReference type="Proteomes" id="UP000295043"/>
    </source>
</evidence>
<organism evidence="1 2">
    <name type="scientific">Sinorhizobium americanum</name>
    <dbReference type="NCBI Taxonomy" id="194963"/>
    <lineage>
        <taxon>Bacteria</taxon>
        <taxon>Pseudomonadati</taxon>
        <taxon>Pseudomonadota</taxon>
        <taxon>Alphaproteobacteria</taxon>
        <taxon>Hyphomicrobiales</taxon>
        <taxon>Rhizobiaceae</taxon>
        <taxon>Sinorhizobium/Ensifer group</taxon>
        <taxon>Sinorhizobium</taxon>
    </lineage>
</organism>
<comment type="caution">
    <text evidence="1">The sequence shown here is derived from an EMBL/GenBank/DDBJ whole genome shotgun (WGS) entry which is preliminary data.</text>
</comment>
<accession>A0A4R2BX69</accession>
<name>A0A4R2BX69_9HYPH</name>
<dbReference type="EMBL" id="SLVU01000004">
    <property type="protein sequence ID" value="TCN32487.1"/>
    <property type="molecule type" value="Genomic_DNA"/>
</dbReference>
<sequence>MSRTAETITGSIKLSGNPHFATPGSEVTITFGNGKTVALTAVGASWRQWDDSEPRKVTAEVFRMDRDPGTLANGNSLCGNPTENPARYIVFHEDLLFDGTPLLGVAVFESKNVPKDINSPGLCATFNFYAN</sequence>
<gene>
    <name evidence="1" type="ORF">EV184_104153</name>
</gene>
<protein>
    <submittedName>
        <fullName evidence="1">Uncharacterized protein</fullName>
    </submittedName>
</protein>
<dbReference type="AlphaFoldDB" id="A0A4R2BX69"/>
<proteinExistence type="predicted"/>
<reference evidence="1 2" key="1">
    <citation type="submission" date="2019-03" db="EMBL/GenBank/DDBJ databases">
        <title>Genomic Encyclopedia of Type Strains, Phase IV (KMG-V): Genome sequencing to study the core and pangenomes of soil and plant-associated prokaryotes.</title>
        <authorList>
            <person name="Whitman W."/>
        </authorList>
    </citation>
    <scope>NUCLEOTIDE SEQUENCE [LARGE SCALE GENOMIC DNA]</scope>
    <source>
        <strain evidence="1 2">23C40</strain>
    </source>
</reference>
<evidence type="ECO:0000313" key="1">
    <source>
        <dbReference type="EMBL" id="TCN32487.1"/>
    </source>
</evidence>
<dbReference type="Proteomes" id="UP000295043">
    <property type="component" value="Unassembled WGS sequence"/>
</dbReference>